<dbReference type="Proteomes" id="UP000184386">
    <property type="component" value="Unassembled WGS sequence"/>
</dbReference>
<dbReference type="STRING" id="1121322.SAMN02745136_04256"/>
<dbReference type="Gene3D" id="3.30.930.30">
    <property type="match status" value="1"/>
</dbReference>
<sequence>MAITKVMHMKASKNRQIDVHLKQAINYILKPEKLGDANLVGGINCLPEKAYEMMKATKKMFQKTGGRQGYHLVISLRPGEGTPEQMYDIAMRFAEELLHNEYEAVVAVHTDREHLHAHIVLNSVNIVNGYKFQYHNGDWKAIIQPITNRLCEEYGLDIMPAEYSKDPKNMSRPEWERENSYTTLIKDDVSYCALLAEDERHFIYLLSRLGYEVKEGKHIAVKAPGMKRFKRIDTISEDFSRENINALIRYGDSSNARPKVYTFNPIYVKRAKLSKFQKKYYARLYRLRLIEKKRFHYKSAHYYEAIKQMHLLQEEYLMIVNHDVHSLPDLIDLSNKLRNDLQDVETEQKQLYSERGIEKRKCKNSEDFQLFRDSEPAYRCKLEALKERKGKIKEQIKIAERCCSKEISRAAEALDRMFPVDEMEELTDIYDVEVPENPFKEVAVVVDEVAVSDEAKLIVVPQVEAMTEFVMEDEPMIIVPEPPIELATDLVIESSDMVEGEMIASDVDEILVGVQQSNDLERVELPKVLAEYQRLSLQEKAERFPFERITGDKAFQYFMDYLTEIGSNIGFSEAYDEFVAISECWDKMQEQKLVEREVEKSMYLCDAMGMKPELFQQASADIRAMIFHLEDLDYKVGVKVYRGVLEKLGIQKDLMEVYNEFDKVYKESMTDKKKDKKDWRR</sequence>
<gene>
    <name evidence="2" type="ORF">SAMN02745136_04256</name>
</gene>
<keyword evidence="3" id="KW-1185">Reference proteome</keyword>
<organism evidence="2 3">
    <name type="scientific">Anaerocolumna jejuensis DSM 15929</name>
    <dbReference type="NCBI Taxonomy" id="1121322"/>
    <lineage>
        <taxon>Bacteria</taxon>
        <taxon>Bacillati</taxon>
        <taxon>Bacillota</taxon>
        <taxon>Clostridia</taxon>
        <taxon>Lachnospirales</taxon>
        <taxon>Lachnospiraceae</taxon>
        <taxon>Anaerocolumna</taxon>
    </lineage>
</organism>
<dbReference type="RefSeq" id="WP_073278980.1">
    <property type="nucleotide sequence ID" value="NZ_FRAC01000025.1"/>
</dbReference>
<dbReference type="OrthoDB" id="9762440at2"/>
<evidence type="ECO:0000313" key="3">
    <source>
        <dbReference type="Proteomes" id="UP000184386"/>
    </source>
</evidence>
<accession>A0A1M6YGE2</accession>
<evidence type="ECO:0000259" key="1">
    <source>
        <dbReference type="Pfam" id="PF03432"/>
    </source>
</evidence>
<feature type="domain" description="MobA/VirD2-like nuclease" evidence="1">
    <location>
        <begin position="27"/>
        <end position="156"/>
    </location>
</feature>
<evidence type="ECO:0000313" key="2">
    <source>
        <dbReference type="EMBL" id="SHL17288.1"/>
    </source>
</evidence>
<reference evidence="2 3" key="1">
    <citation type="submission" date="2016-11" db="EMBL/GenBank/DDBJ databases">
        <authorList>
            <person name="Jaros S."/>
            <person name="Januszkiewicz K."/>
            <person name="Wedrychowicz H."/>
        </authorList>
    </citation>
    <scope>NUCLEOTIDE SEQUENCE [LARGE SCALE GENOMIC DNA]</scope>
    <source>
        <strain evidence="2 3">DSM 15929</strain>
    </source>
</reference>
<dbReference type="EMBL" id="FRAC01000025">
    <property type="protein sequence ID" value="SHL17288.1"/>
    <property type="molecule type" value="Genomic_DNA"/>
</dbReference>
<dbReference type="AlphaFoldDB" id="A0A1M6YGE2"/>
<protein>
    <submittedName>
        <fullName evidence="2">Relaxase/Mobilisation nuclease domain-containing protein</fullName>
    </submittedName>
</protein>
<dbReference type="InterPro" id="IPR005094">
    <property type="entry name" value="Endonuclease_MobA/VirD2"/>
</dbReference>
<name>A0A1M6YGE2_9FIRM</name>
<dbReference type="Pfam" id="PF03432">
    <property type="entry name" value="Relaxase"/>
    <property type="match status" value="1"/>
</dbReference>
<proteinExistence type="predicted"/>